<keyword evidence="1" id="KW-1133">Transmembrane helix</keyword>
<gene>
    <name evidence="3" type="ORF">JKV55_04565</name>
</gene>
<evidence type="ECO:0000256" key="1">
    <source>
        <dbReference type="SAM" id="Phobius"/>
    </source>
</evidence>
<keyword evidence="1" id="KW-0472">Membrane</keyword>
<keyword evidence="1" id="KW-0812">Transmembrane</keyword>
<name>A0ABS1QPB3_9GAMM</name>
<dbReference type="EMBL" id="JAERTZ010000012">
    <property type="protein sequence ID" value="MBL1376611.1"/>
    <property type="molecule type" value="Genomic_DNA"/>
</dbReference>
<accession>A0ABS1QPB3</accession>
<dbReference type="RefSeq" id="WP_202082633.1">
    <property type="nucleotide sequence ID" value="NZ_JAERTZ010000012.1"/>
</dbReference>
<dbReference type="InterPro" id="IPR028087">
    <property type="entry name" value="Tad_N"/>
</dbReference>
<evidence type="ECO:0000259" key="2">
    <source>
        <dbReference type="Pfam" id="PF13400"/>
    </source>
</evidence>
<dbReference type="Proteomes" id="UP000638570">
    <property type="component" value="Unassembled WGS sequence"/>
</dbReference>
<reference evidence="4" key="1">
    <citation type="submission" date="2021-01" db="EMBL/GenBank/DDBJ databases">
        <title>Genome public.</title>
        <authorList>
            <person name="Liu C."/>
            <person name="Sun Q."/>
        </authorList>
    </citation>
    <scope>NUCLEOTIDE SEQUENCE [LARGE SCALE GENOMIC DNA]</scope>
    <source>
        <strain evidence="4">CGMCC 1.18722</strain>
    </source>
</reference>
<organism evidence="3 4">
    <name type="scientific">Zobellella iuensis</name>
    <dbReference type="NCBI Taxonomy" id="2803811"/>
    <lineage>
        <taxon>Bacteria</taxon>
        <taxon>Pseudomonadati</taxon>
        <taxon>Pseudomonadota</taxon>
        <taxon>Gammaproteobacteria</taxon>
        <taxon>Aeromonadales</taxon>
        <taxon>Aeromonadaceae</taxon>
        <taxon>Zobellella</taxon>
    </lineage>
</organism>
<sequence length="637" mass="67375">MLTFPLSRQRGAFSILAAGTLMMALGCLMLVLDTGRLYMEQRKLQKLADTAALEAVARMSSDPDGYTYCGEKPGKADSYAKLNVSHNDKTIDTDKASIKCVDIKNENGIRVVDEEGTEGLATQVTLFNEVPTSLIFRAGSLFNNNISATTTLKAQAIAMQESEATAVFSVGAELLRLDNSRLLGILLKSVGLNVDHLSVLNSEGLASASVTPSGLLKELGVELSINQLRALSPTGLVELEETNVSLLKMIEALQLSADVVKQNEVVALSVNILELLGSSAQLEQITLNLFCLTESNDENDCSSNPGVIALAAGQGAIGSALDAQINLIDLITTSLAIGTQKRGLLLGYDGSANLSEFEPEYVKGVNLLGLIKLQAGIVEPPSIGIGPVGTKARNSQIRLFADVNTGDALDTLLGIRVKLPIAIDLVSATGTLKAINCSAPTPTATIEVDSKIGGICIGKFDNYNLWSTSESCEDKGIIQDETLIKIKPPILSKLTGSISITDSITLDISHASSERLTLQEGESDYTQSNNLYFGATIKNLLNEVLNLFSSPENYDRNMLKEECGILGLGCLLTGVLSALLNALSDIITPLISSLVSPLLDLVGNVLSSILEGLGIDLSTTDVVLHSISCGAPPILIN</sequence>
<keyword evidence="4" id="KW-1185">Reference proteome</keyword>
<feature type="domain" description="Putative Flp pilus-assembly TadG-like N-terminal" evidence="2">
    <location>
        <begin position="11"/>
        <end position="57"/>
    </location>
</feature>
<proteinExistence type="predicted"/>
<protein>
    <recommendedName>
        <fullName evidence="2">Putative Flp pilus-assembly TadG-like N-terminal domain-containing protein</fullName>
    </recommendedName>
</protein>
<evidence type="ECO:0000313" key="4">
    <source>
        <dbReference type="Proteomes" id="UP000638570"/>
    </source>
</evidence>
<feature type="transmembrane region" description="Helical" evidence="1">
    <location>
        <begin position="12"/>
        <end position="32"/>
    </location>
</feature>
<evidence type="ECO:0000313" key="3">
    <source>
        <dbReference type="EMBL" id="MBL1376611.1"/>
    </source>
</evidence>
<comment type="caution">
    <text evidence="3">The sequence shown here is derived from an EMBL/GenBank/DDBJ whole genome shotgun (WGS) entry which is preliminary data.</text>
</comment>
<dbReference type="Pfam" id="PF13400">
    <property type="entry name" value="Tad"/>
    <property type="match status" value="1"/>
</dbReference>